<proteinExistence type="predicted"/>
<organism evidence="1 2">
    <name type="scientific">Mucilaginibacter ginsenosidivorax</name>
    <dbReference type="NCBI Taxonomy" id="862126"/>
    <lineage>
        <taxon>Bacteria</taxon>
        <taxon>Pseudomonadati</taxon>
        <taxon>Bacteroidota</taxon>
        <taxon>Sphingobacteriia</taxon>
        <taxon>Sphingobacteriales</taxon>
        <taxon>Sphingobacteriaceae</taxon>
        <taxon>Mucilaginibacter</taxon>
    </lineage>
</organism>
<name>A0A5B8WB04_9SPHI</name>
<dbReference type="PANTHER" id="PTHR11941">
    <property type="entry name" value="ENOYL-COA HYDRATASE-RELATED"/>
    <property type="match status" value="1"/>
</dbReference>
<dbReference type="GO" id="GO:0006635">
    <property type="term" value="P:fatty acid beta-oxidation"/>
    <property type="evidence" value="ECO:0007669"/>
    <property type="project" value="TreeGrafter"/>
</dbReference>
<accession>A0A5B8WB04</accession>
<dbReference type="Pfam" id="PF00378">
    <property type="entry name" value="ECH_1"/>
    <property type="match status" value="1"/>
</dbReference>
<dbReference type="CDD" id="cd06558">
    <property type="entry name" value="crotonase-like"/>
    <property type="match status" value="1"/>
</dbReference>
<gene>
    <name evidence="1" type="ORF">FSB76_24095</name>
</gene>
<dbReference type="Proteomes" id="UP000321362">
    <property type="component" value="Chromosome"/>
</dbReference>
<reference evidence="1 2" key="1">
    <citation type="journal article" date="2013" name="J. Microbiol.">
        <title>Mucilaginibacter ginsenosidivorax sp. nov., with ginsenoside converting activity isolated from sediment.</title>
        <authorList>
            <person name="Kim J.K."/>
            <person name="Choi T.E."/>
            <person name="Liu Q.M."/>
            <person name="Park H.Y."/>
            <person name="Yi T.H."/>
            <person name="Yoon M.H."/>
            <person name="Kim S.C."/>
            <person name="Im W.T."/>
        </authorList>
    </citation>
    <scope>NUCLEOTIDE SEQUENCE [LARGE SCALE GENOMIC DNA]</scope>
    <source>
        <strain evidence="1 2">KHI28</strain>
    </source>
</reference>
<dbReference type="EMBL" id="CP042437">
    <property type="protein sequence ID" value="QEC80589.1"/>
    <property type="molecule type" value="Genomic_DNA"/>
</dbReference>
<protein>
    <submittedName>
        <fullName evidence="1">Enoyl-CoA hydratase/isomerase family protein</fullName>
    </submittedName>
</protein>
<dbReference type="InterPro" id="IPR029045">
    <property type="entry name" value="ClpP/crotonase-like_dom_sf"/>
</dbReference>
<evidence type="ECO:0000313" key="1">
    <source>
        <dbReference type="EMBL" id="QEC80589.1"/>
    </source>
</evidence>
<dbReference type="KEGG" id="mgk:FSB76_24095"/>
<dbReference type="SUPFAM" id="SSF52096">
    <property type="entry name" value="ClpP/crotonase"/>
    <property type="match status" value="1"/>
</dbReference>
<keyword evidence="1" id="KW-0413">Isomerase</keyword>
<dbReference type="InterPro" id="IPR001753">
    <property type="entry name" value="Enoyl-CoA_hydra/iso"/>
</dbReference>
<sequence length="155" mass="16892">MIDSNVLVVTKQTPGYLRAVIADPPLNLLGPEVFAGLQLLKDYAEGNNGAKVVVFESAVPDFFIAHLDLAQMNIVPDIPGAKHVLKDWPAYSHWLSTTPLVSIAKIRGRARGMGNEFLCALDMRFASKENTRLCQMEINFGGHQVVVVSNGCPAM</sequence>
<evidence type="ECO:0000313" key="2">
    <source>
        <dbReference type="Proteomes" id="UP000321362"/>
    </source>
</evidence>
<dbReference type="GO" id="GO:0016853">
    <property type="term" value="F:isomerase activity"/>
    <property type="evidence" value="ECO:0007669"/>
    <property type="project" value="UniProtKB-KW"/>
</dbReference>
<keyword evidence="2" id="KW-1185">Reference proteome</keyword>
<dbReference type="AlphaFoldDB" id="A0A5B8WB04"/>
<dbReference type="OrthoDB" id="9775794at2"/>
<dbReference type="PANTHER" id="PTHR11941:SF54">
    <property type="entry name" value="ENOYL-COA HYDRATASE, MITOCHONDRIAL"/>
    <property type="match status" value="1"/>
</dbReference>
<dbReference type="Gene3D" id="3.90.226.10">
    <property type="entry name" value="2-enoyl-CoA Hydratase, Chain A, domain 1"/>
    <property type="match status" value="1"/>
</dbReference>